<comment type="caution">
    <text evidence="7">The sequence shown here is derived from an EMBL/GenBank/DDBJ whole genome shotgun (WGS) entry which is preliminary data.</text>
</comment>
<dbReference type="RefSeq" id="WP_104812827.1">
    <property type="nucleotide sequence ID" value="NZ_MQUB01000001.1"/>
</dbReference>
<evidence type="ECO:0000313" key="7">
    <source>
        <dbReference type="EMBL" id="PQB04896.1"/>
    </source>
</evidence>
<evidence type="ECO:0000313" key="8">
    <source>
        <dbReference type="Proteomes" id="UP000239800"/>
    </source>
</evidence>
<reference evidence="7 8" key="1">
    <citation type="submission" date="2016-11" db="EMBL/GenBank/DDBJ databases">
        <title>Trade-off between light-utilization and light-protection in marine flavobacteria.</title>
        <authorList>
            <person name="Kumagai Y."/>
        </authorList>
    </citation>
    <scope>NUCLEOTIDE SEQUENCE [LARGE SCALE GENOMIC DNA]</scope>
    <source>
        <strain evidence="7 8">NBRC 107741</strain>
    </source>
</reference>
<comment type="subcellular location">
    <subcellularLocation>
        <location evidence="1">Membrane</location>
        <topology evidence="1">Multi-pass membrane protein</topology>
    </subcellularLocation>
</comment>
<feature type="transmembrane region" description="Helical" evidence="6">
    <location>
        <begin position="201"/>
        <end position="221"/>
    </location>
</feature>
<organism evidence="7 8">
    <name type="scientific">Aureitalea marina</name>
    <dbReference type="NCBI Taxonomy" id="930804"/>
    <lineage>
        <taxon>Bacteria</taxon>
        <taxon>Pseudomonadati</taxon>
        <taxon>Bacteroidota</taxon>
        <taxon>Flavobacteriia</taxon>
        <taxon>Flavobacteriales</taxon>
        <taxon>Flavobacteriaceae</taxon>
        <taxon>Aureitalea</taxon>
    </lineage>
</organism>
<evidence type="ECO:0000256" key="6">
    <source>
        <dbReference type="SAM" id="Phobius"/>
    </source>
</evidence>
<feature type="transmembrane region" description="Helical" evidence="6">
    <location>
        <begin position="7"/>
        <end position="29"/>
    </location>
</feature>
<dbReference type="GO" id="GO:0016020">
    <property type="term" value="C:membrane"/>
    <property type="evidence" value="ECO:0007669"/>
    <property type="project" value="UniProtKB-SubCell"/>
</dbReference>
<sequence>MNRPNQIPVGIIQQLLVLLLIAIFGGLIFWELLPYLSGVLGAITLYVLMRGPMVRLVKRGWGRNFTATILCILSFFVILLPLSGVFAMLGSKVAKAVQNSERVISIFQKNLNEVETYLGIPLGSDLDIGAITSWLTSNLQSVAGGTFNAILAVGLMYFILFYLLTERAFRRSPIFSSLPFSKENMELISEEIQAMVKSNAIGIPLVAIIQGIFALIGFLIFGTDEPFFWAVIVTIGSTIPYVGTAIGIVPVFIISLSAGDNFAAWGVLIYGIVVVGTSDNLVRLYLLKKLDDVHPLITLVGIVVGVPLFGFIGLIFGPLMISLFLLLLKIYHKEYGQNEPIKEEVKVSEIQDASEDLTDPSD</sequence>
<evidence type="ECO:0000256" key="5">
    <source>
        <dbReference type="ARBA" id="ARBA00023136"/>
    </source>
</evidence>
<dbReference type="Pfam" id="PF01594">
    <property type="entry name" value="AI-2E_transport"/>
    <property type="match status" value="1"/>
</dbReference>
<evidence type="ECO:0000256" key="1">
    <source>
        <dbReference type="ARBA" id="ARBA00004141"/>
    </source>
</evidence>
<dbReference type="AlphaFoldDB" id="A0A2S7KQK1"/>
<name>A0A2S7KQK1_9FLAO</name>
<dbReference type="Proteomes" id="UP000239800">
    <property type="component" value="Unassembled WGS sequence"/>
</dbReference>
<evidence type="ECO:0000256" key="2">
    <source>
        <dbReference type="ARBA" id="ARBA00009773"/>
    </source>
</evidence>
<evidence type="ECO:0000256" key="4">
    <source>
        <dbReference type="ARBA" id="ARBA00022989"/>
    </source>
</evidence>
<accession>A0A2S7KQK1</accession>
<feature type="transmembrane region" description="Helical" evidence="6">
    <location>
        <begin position="302"/>
        <end position="328"/>
    </location>
</feature>
<keyword evidence="8" id="KW-1185">Reference proteome</keyword>
<feature type="transmembrane region" description="Helical" evidence="6">
    <location>
        <begin position="65"/>
        <end position="89"/>
    </location>
</feature>
<dbReference type="PANTHER" id="PTHR21716">
    <property type="entry name" value="TRANSMEMBRANE PROTEIN"/>
    <property type="match status" value="1"/>
</dbReference>
<dbReference type="InterPro" id="IPR002549">
    <property type="entry name" value="AI-2E-like"/>
</dbReference>
<gene>
    <name evidence="7" type="ORF">BST85_08345</name>
</gene>
<comment type="similarity">
    <text evidence="2">Belongs to the autoinducer-2 exporter (AI-2E) (TC 2.A.86) family.</text>
</comment>
<keyword evidence="3 6" id="KW-0812">Transmembrane</keyword>
<feature type="transmembrane region" description="Helical" evidence="6">
    <location>
        <begin position="262"/>
        <end position="282"/>
    </location>
</feature>
<feature type="transmembrane region" description="Helical" evidence="6">
    <location>
        <begin position="35"/>
        <end position="53"/>
    </location>
</feature>
<dbReference type="PANTHER" id="PTHR21716:SF4">
    <property type="entry name" value="TRANSMEMBRANE PROTEIN 245"/>
    <property type="match status" value="1"/>
</dbReference>
<protein>
    <submittedName>
        <fullName evidence="7">AI-2E family transporter</fullName>
    </submittedName>
</protein>
<feature type="transmembrane region" description="Helical" evidence="6">
    <location>
        <begin position="142"/>
        <end position="164"/>
    </location>
</feature>
<feature type="transmembrane region" description="Helical" evidence="6">
    <location>
        <begin position="227"/>
        <end position="255"/>
    </location>
</feature>
<keyword evidence="5 6" id="KW-0472">Membrane</keyword>
<keyword evidence="4 6" id="KW-1133">Transmembrane helix</keyword>
<dbReference type="EMBL" id="MQUB01000001">
    <property type="protein sequence ID" value="PQB04896.1"/>
    <property type="molecule type" value="Genomic_DNA"/>
</dbReference>
<proteinExistence type="inferred from homology"/>
<evidence type="ECO:0000256" key="3">
    <source>
        <dbReference type="ARBA" id="ARBA00022692"/>
    </source>
</evidence>
<dbReference type="OrthoDB" id="9773730at2"/>